<sequence>MKDYKLNLINKCELEKEKIIKLASDLIKIPSENPPGDVREIMSFIENWLCENGLNNLKFISANPIKPNIIAEVGKGNPVIILNGHADVVQAGDRARWEFNPFAGEIKDGFLLGRGASDMKSGVAGIMYAVSLVKQIEDRLKGTVKLIIVSDEETGGKFGSHWLFNKRRDLLTGDGCIIAEPSDSGTGGA</sequence>
<dbReference type="PANTHER" id="PTHR43808">
    <property type="entry name" value="ACETYLORNITHINE DEACETYLASE"/>
    <property type="match status" value="1"/>
</dbReference>
<keyword evidence="1" id="KW-0378">Hydrolase</keyword>
<evidence type="ECO:0000256" key="2">
    <source>
        <dbReference type="ARBA" id="ARBA00022833"/>
    </source>
</evidence>
<feature type="non-terminal residue" evidence="3">
    <location>
        <position position="189"/>
    </location>
</feature>
<dbReference type="SUPFAM" id="SSF53187">
    <property type="entry name" value="Zn-dependent exopeptidases"/>
    <property type="match status" value="1"/>
</dbReference>
<evidence type="ECO:0008006" key="4">
    <source>
        <dbReference type="Google" id="ProtNLM"/>
    </source>
</evidence>
<keyword evidence="2" id="KW-0862">Zinc</keyword>
<protein>
    <recommendedName>
        <fullName evidence="4">Peptidase M20 dimerisation domain-containing protein</fullName>
    </recommendedName>
</protein>
<dbReference type="PROSITE" id="PS00759">
    <property type="entry name" value="ARGE_DAPE_CPG2_2"/>
    <property type="match status" value="1"/>
</dbReference>
<dbReference type="Pfam" id="PF01546">
    <property type="entry name" value="Peptidase_M20"/>
    <property type="match status" value="1"/>
</dbReference>
<comment type="caution">
    <text evidence="3">The sequence shown here is derived from an EMBL/GenBank/DDBJ whole genome shotgun (WGS) entry which is preliminary data.</text>
</comment>
<dbReference type="EMBL" id="BARU01038845">
    <property type="protein sequence ID" value="GAH88534.1"/>
    <property type="molecule type" value="Genomic_DNA"/>
</dbReference>
<dbReference type="Gene3D" id="3.40.630.10">
    <property type="entry name" value="Zn peptidases"/>
    <property type="match status" value="1"/>
</dbReference>
<name>X1KEE4_9ZZZZ</name>
<organism evidence="3">
    <name type="scientific">marine sediment metagenome</name>
    <dbReference type="NCBI Taxonomy" id="412755"/>
    <lineage>
        <taxon>unclassified sequences</taxon>
        <taxon>metagenomes</taxon>
        <taxon>ecological metagenomes</taxon>
    </lineage>
</organism>
<dbReference type="InterPro" id="IPR001261">
    <property type="entry name" value="ArgE/DapE_CS"/>
</dbReference>
<dbReference type="PANTHER" id="PTHR43808:SF8">
    <property type="entry name" value="PEPTIDASE M20 DIMERISATION DOMAIN-CONTAINING PROTEIN"/>
    <property type="match status" value="1"/>
</dbReference>
<dbReference type="AlphaFoldDB" id="X1KEE4"/>
<evidence type="ECO:0000313" key="3">
    <source>
        <dbReference type="EMBL" id="GAH88534.1"/>
    </source>
</evidence>
<gene>
    <name evidence="3" type="ORF">S03H2_60302</name>
</gene>
<reference evidence="3" key="1">
    <citation type="journal article" date="2014" name="Front. Microbiol.">
        <title>High frequency of phylogenetically diverse reductive dehalogenase-homologous genes in deep subseafloor sedimentary metagenomes.</title>
        <authorList>
            <person name="Kawai M."/>
            <person name="Futagami T."/>
            <person name="Toyoda A."/>
            <person name="Takaki Y."/>
            <person name="Nishi S."/>
            <person name="Hori S."/>
            <person name="Arai W."/>
            <person name="Tsubouchi T."/>
            <person name="Morono Y."/>
            <person name="Uchiyama I."/>
            <person name="Ito T."/>
            <person name="Fujiyama A."/>
            <person name="Inagaki F."/>
            <person name="Takami H."/>
        </authorList>
    </citation>
    <scope>NUCLEOTIDE SEQUENCE</scope>
    <source>
        <strain evidence="3">Expedition CK06-06</strain>
    </source>
</reference>
<accession>X1KEE4</accession>
<dbReference type="GO" id="GO:0016787">
    <property type="term" value="F:hydrolase activity"/>
    <property type="evidence" value="ECO:0007669"/>
    <property type="project" value="UniProtKB-KW"/>
</dbReference>
<dbReference type="InterPro" id="IPR050072">
    <property type="entry name" value="Peptidase_M20A"/>
</dbReference>
<proteinExistence type="predicted"/>
<dbReference type="InterPro" id="IPR002933">
    <property type="entry name" value="Peptidase_M20"/>
</dbReference>
<evidence type="ECO:0000256" key="1">
    <source>
        <dbReference type="ARBA" id="ARBA00022801"/>
    </source>
</evidence>